<dbReference type="Pfam" id="PF01494">
    <property type="entry name" value="FAD_binding_3"/>
    <property type="match status" value="1"/>
</dbReference>
<proteinExistence type="predicted"/>
<dbReference type="Proteomes" id="UP000669179">
    <property type="component" value="Unassembled WGS sequence"/>
</dbReference>
<dbReference type="RefSeq" id="WP_208257323.1">
    <property type="nucleotide sequence ID" value="NZ_JAGEOJ010000008.1"/>
</dbReference>
<evidence type="ECO:0000313" key="5">
    <source>
        <dbReference type="EMBL" id="MBO2449429.1"/>
    </source>
</evidence>
<dbReference type="Gene3D" id="3.40.30.120">
    <property type="match status" value="1"/>
</dbReference>
<evidence type="ECO:0000256" key="2">
    <source>
        <dbReference type="ARBA" id="ARBA00022630"/>
    </source>
</evidence>
<dbReference type="Gene3D" id="3.30.70.2450">
    <property type="match status" value="1"/>
</dbReference>
<reference evidence="5" key="1">
    <citation type="submission" date="2021-03" db="EMBL/GenBank/DDBJ databases">
        <authorList>
            <person name="Kanchanasin P."/>
            <person name="Saeng-In P."/>
            <person name="Phongsopitanun W."/>
            <person name="Yuki M."/>
            <person name="Kudo T."/>
            <person name="Ohkuma M."/>
            <person name="Tanasupawat S."/>
        </authorList>
    </citation>
    <scope>NUCLEOTIDE SEQUENCE</scope>
    <source>
        <strain evidence="5">GKU 128</strain>
    </source>
</reference>
<name>A0A939PGP7_9ACTN</name>
<protein>
    <submittedName>
        <fullName evidence="5">FAD-dependent monooxygenase</fullName>
    </submittedName>
</protein>
<evidence type="ECO:0000259" key="4">
    <source>
        <dbReference type="Pfam" id="PF01494"/>
    </source>
</evidence>
<comment type="caution">
    <text evidence="5">The sequence shown here is derived from an EMBL/GenBank/DDBJ whole genome shotgun (WGS) entry which is preliminary data.</text>
</comment>
<comment type="cofactor">
    <cofactor evidence="1">
        <name>FAD</name>
        <dbReference type="ChEBI" id="CHEBI:57692"/>
    </cofactor>
</comment>
<dbReference type="GO" id="GO:0071949">
    <property type="term" value="F:FAD binding"/>
    <property type="evidence" value="ECO:0007669"/>
    <property type="project" value="InterPro"/>
</dbReference>
<dbReference type="EMBL" id="JAGEOJ010000008">
    <property type="protein sequence ID" value="MBO2449429.1"/>
    <property type="molecule type" value="Genomic_DNA"/>
</dbReference>
<feature type="domain" description="FAD-binding" evidence="4">
    <location>
        <begin position="3"/>
        <end position="332"/>
    </location>
</feature>
<dbReference type="InterPro" id="IPR002938">
    <property type="entry name" value="FAD-bd"/>
</dbReference>
<dbReference type="PANTHER" id="PTHR43004:SF19">
    <property type="entry name" value="BINDING MONOOXYGENASE, PUTATIVE (JCVI)-RELATED"/>
    <property type="match status" value="1"/>
</dbReference>
<dbReference type="InterPro" id="IPR050641">
    <property type="entry name" value="RIFMO-like"/>
</dbReference>
<dbReference type="PRINTS" id="PR00420">
    <property type="entry name" value="RNGMNOXGNASE"/>
</dbReference>
<dbReference type="GO" id="GO:0016709">
    <property type="term" value="F:oxidoreductase activity, acting on paired donors, with incorporation or reduction of molecular oxygen, NAD(P)H as one donor, and incorporation of one atom of oxygen"/>
    <property type="evidence" value="ECO:0007669"/>
    <property type="project" value="UniProtKB-ARBA"/>
</dbReference>
<evidence type="ECO:0000256" key="3">
    <source>
        <dbReference type="ARBA" id="ARBA00022827"/>
    </source>
</evidence>
<dbReference type="InterPro" id="IPR036188">
    <property type="entry name" value="FAD/NAD-bd_sf"/>
</dbReference>
<gene>
    <name evidence="5" type="ORF">J4573_20170</name>
</gene>
<keyword evidence="5" id="KW-0503">Monooxygenase</keyword>
<keyword evidence="3" id="KW-0274">FAD</keyword>
<dbReference type="AlphaFoldDB" id="A0A939PGP7"/>
<keyword evidence="6" id="KW-1185">Reference proteome</keyword>
<organism evidence="5 6">
    <name type="scientific">Actinomadura barringtoniae</name>
    <dbReference type="NCBI Taxonomy" id="1427535"/>
    <lineage>
        <taxon>Bacteria</taxon>
        <taxon>Bacillati</taxon>
        <taxon>Actinomycetota</taxon>
        <taxon>Actinomycetes</taxon>
        <taxon>Streptosporangiales</taxon>
        <taxon>Thermomonosporaceae</taxon>
        <taxon>Actinomadura</taxon>
    </lineage>
</organism>
<dbReference type="Gene3D" id="3.50.50.60">
    <property type="entry name" value="FAD/NAD(P)-binding domain"/>
    <property type="match status" value="1"/>
</dbReference>
<keyword evidence="5" id="KW-0560">Oxidoreductase</keyword>
<evidence type="ECO:0000256" key="1">
    <source>
        <dbReference type="ARBA" id="ARBA00001974"/>
    </source>
</evidence>
<keyword evidence="2" id="KW-0285">Flavoprotein</keyword>
<evidence type="ECO:0000313" key="6">
    <source>
        <dbReference type="Proteomes" id="UP000669179"/>
    </source>
</evidence>
<dbReference type="PANTHER" id="PTHR43004">
    <property type="entry name" value="TRK SYSTEM POTASSIUM UPTAKE PROTEIN"/>
    <property type="match status" value="1"/>
</dbReference>
<sequence>MDDVMVVGAGPTGLVTACALLGQGVPVRVVDRADGPATTSRALILHARGVQVLDRLGALGDLPDRVIRVQGVAVYANGARVAKVALDQARASTPMIVSQAEVEAALRRRLAELGGEIEWNTEVTGATQDEDGVTVGLDDVERTRAGWLVGCDGAHSRVRALARVPFPGVPLGERFLLADVHAKWDADRHTTAAWLHRDGLLLAFPLPGASDLWRLIAGLQPGTDDVPDVTAAFTQIFRDRTGGAGPAIRATEWTSVFRIHRRLAGDYRNGRMLLAGDAAHINSPIGGQGMNIGIADAENLAWRLALVIGGQADSALLDTYRDERRPAAAGALTGTTAVTRLLLGANPIVRTVRDRLASAAGVPAVHRLALDKASQLGLSYRSGPLSPGGVLRRHAPRAWGGRRGRRGLQPGDRVPDRACLRADGSRTRLYAELGRGFVLLGEPDPRVRELLGDRVSVLSPLNGHGHGMLVRPDGHLAYREGLADMLRKGRVR</sequence>
<accession>A0A939PGP7</accession>
<dbReference type="SUPFAM" id="SSF51905">
    <property type="entry name" value="FAD/NAD(P)-binding domain"/>
    <property type="match status" value="1"/>
</dbReference>